<dbReference type="PROSITE" id="PS51257">
    <property type="entry name" value="PROKAR_LIPOPROTEIN"/>
    <property type="match status" value="1"/>
</dbReference>
<dbReference type="InterPro" id="IPR013766">
    <property type="entry name" value="Thioredoxin_domain"/>
</dbReference>
<evidence type="ECO:0000256" key="1">
    <source>
        <dbReference type="ARBA" id="ARBA00004196"/>
    </source>
</evidence>
<evidence type="ECO:0000313" key="9">
    <source>
        <dbReference type="Proteomes" id="UP000031030"/>
    </source>
</evidence>
<keyword evidence="5" id="KW-0676">Redox-active center</keyword>
<organism evidence="8 9">
    <name type="scientific">Microbacterium mangrovi</name>
    <dbReference type="NCBI Taxonomy" id="1348253"/>
    <lineage>
        <taxon>Bacteria</taxon>
        <taxon>Bacillati</taxon>
        <taxon>Actinomycetota</taxon>
        <taxon>Actinomycetes</taxon>
        <taxon>Micrococcales</taxon>
        <taxon>Microbacteriaceae</taxon>
        <taxon>Microbacterium</taxon>
    </lineage>
</organism>
<dbReference type="AlphaFoldDB" id="A0A0B2A4J2"/>
<dbReference type="STRING" id="1348253.LK09_08995"/>
<dbReference type="GO" id="GO:0016209">
    <property type="term" value="F:antioxidant activity"/>
    <property type="evidence" value="ECO:0007669"/>
    <property type="project" value="InterPro"/>
</dbReference>
<keyword evidence="4" id="KW-1015">Disulfide bond</keyword>
<dbReference type="SUPFAM" id="SSF52833">
    <property type="entry name" value="Thioredoxin-like"/>
    <property type="match status" value="1"/>
</dbReference>
<proteinExistence type="predicted"/>
<evidence type="ECO:0000256" key="4">
    <source>
        <dbReference type="ARBA" id="ARBA00023157"/>
    </source>
</evidence>
<dbReference type="Gene3D" id="3.40.30.10">
    <property type="entry name" value="Glutaredoxin"/>
    <property type="match status" value="1"/>
</dbReference>
<dbReference type="GO" id="GO:0030313">
    <property type="term" value="C:cell envelope"/>
    <property type="evidence" value="ECO:0007669"/>
    <property type="project" value="UniProtKB-SubCell"/>
</dbReference>
<reference evidence="8 9" key="1">
    <citation type="submission" date="2014-11" db="EMBL/GenBank/DDBJ databases">
        <title>Genome sequence of Microbacterium mangrovi MUSC 115(T).</title>
        <authorList>
            <person name="Lee L.-H."/>
        </authorList>
    </citation>
    <scope>NUCLEOTIDE SEQUENCE [LARGE SCALE GENOMIC DNA]</scope>
    <source>
        <strain evidence="8 9">MUSC 115</strain>
    </source>
</reference>
<keyword evidence="2" id="KW-0201">Cytochrome c-type biogenesis</keyword>
<name>A0A0B2A4J2_9MICO</name>
<evidence type="ECO:0000259" key="7">
    <source>
        <dbReference type="PROSITE" id="PS51352"/>
    </source>
</evidence>
<evidence type="ECO:0000313" key="8">
    <source>
        <dbReference type="EMBL" id="KHK97970.1"/>
    </source>
</evidence>
<dbReference type="PANTHER" id="PTHR42852">
    <property type="entry name" value="THIOL:DISULFIDE INTERCHANGE PROTEIN DSBE"/>
    <property type="match status" value="1"/>
</dbReference>
<protein>
    <submittedName>
        <fullName evidence="8">Alkyl hydroperoxide reductase</fullName>
    </submittedName>
</protein>
<dbReference type="PROSITE" id="PS51352">
    <property type="entry name" value="THIOREDOXIN_2"/>
    <property type="match status" value="1"/>
</dbReference>
<keyword evidence="6" id="KW-0732">Signal</keyword>
<dbReference type="InterPro" id="IPR000866">
    <property type="entry name" value="AhpC/TSA"/>
</dbReference>
<keyword evidence="3" id="KW-0735">Signal-anchor</keyword>
<feature type="signal peptide" evidence="6">
    <location>
        <begin position="1"/>
        <end position="25"/>
    </location>
</feature>
<dbReference type="Proteomes" id="UP000031030">
    <property type="component" value="Unassembled WGS sequence"/>
</dbReference>
<comment type="subcellular location">
    <subcellularLocation>
        <location evidence="1">Cell envelope</location>
    </subcellularLocation>
</comment>
<accession>A0A0B2A4J2</accession>
<evidence type="ECO:0000256" key="2">
    <source>
        <dbReference type="ARBA" id="ARBA00022748"/>
    </source>
</evidence>
<dbReference type="CDD" id="cd02966">
    <property type="entry name" value="TlpA_like_family"/>
    <property type="match status" value="1"/>
</dbReference>
<dbReference type="GO" id="GO:0016491">
    <property type="term" value="F:oxidoreductase activity"/>
    <property type="evidence" value="ECO:0007669"/>
    <property type="project" value="InterPro"/>
</dbReference>
<dbReference type="GO" id="GO:0017004">
    <property type="term" value="P:cytochrome complex assembly"/>
    <property type="evidence" value="ECO:0007669"/>
    <property type="project" value="UniProtKB-KW"/>
</dbReference>
<feature type="domain" description="Thioredoxin" evidence="7">
    <location>
        <begin position="48"/>
        <end position="195"/>
    </location>
</feature>
<dbReference type="Pfam" id="PF00578">
    <property type="entry name" value="AhpC-TSA"/>
    <property type="match status" value="1"/>
</dbReference>
<dbReference type="PROSITE" id="PS00194">
    <property type="entry name" value="THIOREDOXIN_1"/>
    <property type="match status" value="1"/>
</dbReference>
<comment type="caution">
    <text evidence="8">The sequence shown here is derived from an EMBL/GenBank/DDBJ whole genome shotgun (WGS) entry which is preliminary data.</text>
</comment>
<dbReference type="InterPro" id="IPR017937">
    <property type="entry name" value="Thioredoxin_CS"/>
</dbReference>
<evidence type="ECO:0000256" key="6">
    <source>
        <dbReference type="SAM" id="SignalP"/>
    </source>
</evidence>
<dbReference type="InterPro" id="IPR036249">
    <property type="entry name" value="Thioredoxin-like_sf"/>
</dbReference>
<feature type="chain" id="PRO_5002085306" evidence="6">
    <location>
        <begin position="26"/>
        <end position="195"/>
    </location>
</feature>
<dbReference type="PANTHER" id="PTHR42852:SF6">
    <property type="entry name" value="THIOL:DISULFIDE INTERCHANGE PROTEIN DSBE"/>
    <property type="match status" value="1"/>
</dbReference>
<evidence type="ECO:0000256" key="5">
    <source>
        <dbReference type="ARBA" id="ARBA00023284"/>
    </source>
</evidence>
<gene>
    <name evidence="8" type="ORF">LK09_08995</name>
</gene>
<dbReference type="InterPro" id="IPR050553">
    <property type="entry name" value="Thioredoxin_ResA/DsbE_sf"/>
</dbReference>
<dbReference type="EMBL" id="JTDK01000007">
    <property type="protein sequence ID" value="KHK97970.1"/>
    <property type="molecule type" value="Genomic_DNA"/>
</dbReference>
<sequence length="195" mass="20280">MRAASVVAAVALAGSLAACSNDSLANQYRSGDNKGYIAGDFAVKEYTPADRPAAVDFSGTLADGTKVSAADYRGKVTVVNFWYANCAPCRQEAAQLEKSYKEFSGKPVEFLGVNTYDQAATADAFAVAHKVTYPSIIDADTKTATAAFAGIVPLSSTPSTVVLDKQGRPAARIIGELPDASILSTLIKDALDGTS</sequence>
<keyword evidence="9" id="KW-1185">Reference proteome</keyword>
<evidence type="ECO:0000256" key="3">
    <source>
        <dbReference type="ARBA" id="ARBA00022968"/>
    </source>
</evidence>
<keyword evidence="3" id="KW-0812">Transmembrane</keyword>